<dbReference type="SUPFAM" id="SSF52833">
    <property type="entry name" value="Thioredoxin-like"/>
    <property type="match status" value="1"/>
</dbReference>
<reference evidence="3" key="2">
    <citation type="submission" date="2020-10" db="UniProtKB">
        <authorList>
            <consortium name="WormBaseParasite"/>
        </authorList>
    </citation>
    <scope>IDENTIFICATION</scope>
</reference>
<dbReference type="AlphaFoldDB" id="A0A7E5A187"/>
<feature type="domain" description="DEP" evidence="1">
    <location>
        <begin position="151"/>
        <end position="225"/>
    </location>
</feature>
<proteinExistence type="predicted"/>
<evidence type="ECO:0000259" key="1">
    <source>
        <dbReference type="PROSITE" id="PS50186"/>
    </source>
</evidence>
<dbReference type="Pfam" id="PF04784">
    <property type="entry name" value="DUF547"/>
    <property type="match status" value="1"/>
</dbReference>
<dbReference type="InterPro" id="IPR006869">
    <property type="entry name" value="DUF547"/>
</dbReference>
<dbReference type="Gene3D" id="1.10.10.10">
    <property type="entry name" value="Winged helix-like DNA-binding domain superfamily/Winged helix DNA-binding domain"/>
    <property type="match status" value="1"/>
</dbReference>
<dbReference type="InterPro" id="IPR036388">
    <property type="entry name" value="WH-like_DNA-bd_sf"/>
</dbReference>
<dbReference type="SMART" id="SM00049">
    <property type="entry name" value="DEP"/>
    <property type="match status" value="1"/>
</dbReference>
<dbReference type="PANTHER" id="PTHR34386">
    <property type="entry name" value="GLUTAREDOXIN"/>
    <property type="match status" value="1"/>
</dbReference>
<dbReference type="CDD" id="cd04371">
    <property type="entry name" value="DEP"/>
    <property type="match status" value="1"/>
</dbReference>
<dbReference type="PROSITE" id="PS51354">
    <property type="entry name" value="GLUTAREDOXIN_2"/>
    <property type="match status" value="1"/>
</dbReference>
<protein>
    <submittedName>
        <fullName evidence="3">DEP domain-containing protein</fullName>
    </submittedName>
</protein>
<dbReference type="WBParaSite" id="Pan_g8585.t1">
    <property type="protein sequence ID" value="Pan_g8585.t1"/>
    <property type="gene ID" value="Pan_g8585"/>
</dbReference>
<name>A0A7E5A187_PANRE</name>
<dbReference type="Proteomes" id="UP000492821">
    <property type="component" value="Unassembled WGS sequence"/>
</dbReference>
<dbReference type="GO" id="GO:0045454">
    <property type="term" value="P:cell redox homeostasis"/>
    <property type="evidence" value="ECO:0007669"/>
    <property type="project" value="TreeGrafter"/>
</dbReference>
<reference evidence="2" key="1">
    <citation type="journal article" date="2013" name="Genetics">
        <title>The draft genome and transcriptome of Panagrellus redivivus are shaped by the harsh demands of a free-living lifestyle.</title>
        <authorList>
            <person name="Srinivasan J."/>
            <person name="Dillman A.R."/>
            <person name="Macchietto M.G."/>
            <person name="Heikkinen L."/>
            <person name="Lakso M."/>
            <person name="Fracchia K.M."/>
            <person name="Antoshechkin I."/>
            <person name="Mortazavi A."/>
            <person name="Wong G."/>
            <person name="Sternberg P.W."/>
        </authorList>
    </citation>
    <scope>NUCLEOTIDE SEQUENCE [LARGE SCALE GENOMIC DNA]</scope>
    <source>
        <strain evidence="2">MT8872</strain>
    </source>
</reference>
<dbReference type="InterPro" id="IPR051548">
    <property type="entry name" value="Grx-like_ET"/>
</dbReference>
<dbReference type="GO" id="GO:0009055">
    <property type="term" value="F:electron transfer activity"/>
    <property type="evidence" value="ECO:0007669"/>
    <property type="project" value="TreeGrafter"/>
</dbReference>
<dbReference type="PANTHER" id="PTHR34386:SF1">
    <property type="entry name" value="GLUTAREDOXIN-LIKE PROTEIN NRDH"/>
    <property type="match status" value="1"/>
</dbReference>
<dbReference type="Gene3D" id="3.40.30.10">
    <property type="entry name" value="Glutaredoxin"/>
    <property type="match status" value="1"/>
</dbReference>
<dbReference type="SUPFAM" id="SSF46785">
    <property type="entry name" value="Winged helix' DNA-binding domain"/>
    <property type="match status" value="1"/>
</dbReference>
<accession>A0A7E5A187</accession>
<dbReference type="GO" id="GO:0035556">
    <property type="term" value="P:intracellular signal transduction"/>
    <property type="evidence" value="ECO:0007669"/>
    <property type="project" value="InterPro"/>
</dbReference>
<dbReference type="PROSITE" id="PS50186">
    <property type="entry name" value="DEP"/>
    <property type="match status" value="1"/>
</dbReference>
<dbReference type="Pfam" id="PF00462">
    <property type="entry name" value="Glutaredoxin"/>
    <property type="match status" value="1"/>
</dbReference>
<dbReference type="InterPro" id="IPR036390">
    <property type="entry name" value="WH_DNA-bd_sf"/>
</dbReference>
<dbReference type="InterPro" id="IPR036249">
    <property type="entry name" value="Thioredoxin-like_sf"/>
</dbReference>
<dbReference type="InterPro" id="IPR002109">
    <property type="entry name" value="Glutaredoxin"/>
</dbReference>
<evidence type="ECO:0000313" key="3">
    <source>
        <dbReference type="WBParaSite" id="Pan_g8585.t1"/>
    </source>
</evidence>
<sequence>MANEEPPNLVIVFTRTRCIPSLKARLLLTELDIPFIDVNIDDYPEAEVELKKFVHGNTDTEEVGATTTPHLFFNERQIVGYDTLQSLTKLNTQWNKIIATLKTPQMAVNIPRLDVIDEKVKAYYTAQSNNKENSRHDWIPIEYEKLVSMMRKANLIKDNRVSLTKTYRNSFKGQDFIAWIMKEKKIRRSEALEVGQELVERFFSHQFDKDSDLTFNTEKYYQLYDDSDTGPLNGGSAPTNQYTRNLGEFNNLMAGIIQDIYACILHSDKKRIYIERLEDNTDFKHYITLIRETTNLDIEDSTLEERLAFFTNCYNMQLIHITYKYGIPSTIWQKRRYLYSVYYKIGSHLYSLQSILNGILRGNKVGFGMLWKPFGKIDQRKPYIIPDGEPLVHFAINTYTLSTPPIRAYSSENVVNEMHEAAQQLLETDAFVRIDSKKNVIHLHRLFKIYALDFGPTTEAVLEWIIEAMNMGPKRDTLFRLWCTKQYTVSYLQMDFTLNVLREESACN</sequence>
<evidence type="ECO:0000313" key="2">
    <source>
        <dbReference type="Proteomes" id="UP000492821"/>
    </source>
</evidence>
<keyword evidence="2" id="KW-1185">Reference proteome</keyword>
<dbReference type="InterPro" id="IPR000591">
    <property type="entry name" value="DEP_dom"/>
</dbReference>
<dbReference type="Pfam" id="PF00610">
    <property type="entry name" value="DEP"/>
    <property type="match status" value="1"/>
</dbReference>
<organism evidence="2 3">
    <name type="scientific">Panagrellus redivivus</name>
    <name type="common">Microworm</name>
    <dbReference type="NCBI Taxonomy" id="6233"/>
    <lineage>
        <taxon>Eukaryota</taxon>
        <taxon>Metazoa</taxon>
        <taxon>Ecdysozoa</taxon>
        <taxon>Nematoda</taxon>
        <taxon>Chromadorea</taxon>
        <taxon>Rhabditida</taxon>
        <taxon>Tylenchina</taxon>
        <taxon>Panagrolaimomorpha</taxon>
        <taxon>Panagrolaimoidea</taxon>
        <taxon>Panagrolaimidae</taxon>
        <taxon>Panagrellus</taxon>
    </lineage>
</organism>